<dbReference type="SUPFAM" id="SSF55729">
    <property type="entry name" value="Acyl-CoA N-acyltransferases (Nat)"/>
    <property type="match status" value="1"/>
</dbReference>
<sequence>MPVPLREPGGLTLVDGPDLTGRDVHAIWTIRDVVFAVEQQCDEPDPDVVDLQPTTSHLWLADAAGITSYLRTYVSAAGVRRVGRVCTRKDARGSGLSGSLMQHVLDRWGTERIDLGAQAYLHDWYAGFGFVRDGEDYVEAGIPHVPMTRPPA</sequence>
<dbReference type="Gene3D" id="3.40.630.30">
    <property type="match status" value="1"/>
</dbReference>
<accession>A0ABN2JI00</accession>
<gene>
    <name evidence="2" type="ORF">GCM10009710_05700</name>
</gene>
<name>A0ABN2JI00_9ACTN</name>
<protein>
    <submittedName>
        <fullName evidence="2">GNAT family N-acetyltransferase</fullName>
    </submittedName>
</protein>
<dbReference type="Pfam" id="PF13673">
    <property type="entry name" value="Acetyltransf_10"/>
    <property type="match status" value="1"/>
</dbReference>
<reference evidence="2 3" key="1">
    <citation type="journal article" date="2019" name="Int. J. Syst. Evol. Microbiol.">
        <title>The Global Catalogue of Microorganisms (GCM) 10K type strain sequencing project: providing services to taxonomists for standard genome sequencing and annotation.</title>
        <authorList>
            <consortium name="The Broad Institute Genomics Platform"/>
            <consortium name="The Broad Institute Genome Sequencing Center for Infectious Disease"/>
            <person name="Wu L."/>
            <person name="Ma J."/>
        </authorList>
    </citation>
    <scope>NUCLEOTIDE SEQUENCE [LARGE SCALE GENOMIC DNA]</scope>
    <source>
        <strain evidence="2 3">JCM 13518</strain>
    </source>
</reference>
<proteinExistence type="predicted"/>
<feature type="domain" description="N-acetyltransferase" evidence="1">
    <location>
        <begin position="14"/>
        <end position="152"/>
    </location>
</feature>
<evidence type="ECO:0000313" key="3">
    <source>
        <dbReference type="Proteomes" id="UP001501057"/>
    </source>
</evidence>
<evidence type="ECO:0000313" key="2">
    <source>
        <dbReference type="EMBL" id="GAA1727919.1"/>
    </source>
</evidence>
<dbReference type="RefSeq" id="WP_344197530.1">
    <property type="nucleotide sequence ID" value="NZ_BAAAME010000002.1"/>
</dbReference>
<dbReference type="EMBL" id="BAAAME010000002">
    <property type="protein sequence ID" value="GAA1727919.1"/>
    <property type="molecule type" value="Genomic_DNA"/>
</dbReference>
<dbReference type="Proteomes" id="UP001501057">
    <property type="component" value="Unassembled WGS sequence"/>
</dbReference>
<organism evidence="2 3">
    <name type="scientific">Aeromicrobium alkaliterrae</name>
    <dbReference type="NCBI Taxonomy" id="302168"/>
    <lineage>
        <taxon>Bacteria</taxon>
        <taxon>Bacillati</taxon>
        <taxon>Actinomycetota</taxon>
        <taxon>Actinomycetes</taxon>
        <taxon>Propionibacteriales</taxon>
        <taxon>Nocardioidaceae</taxon>
        <taxon>Aeromicrobium</taxon>
    </lineage>
</organism>
<evidence type="ECO:0000259" key="1">
    <source>
        <dbReference type="PROSITE" id="PS51186"/>
    </source>
</evidence>
<comment type="caution">
    <text evidence="2">The sequence shown here is derived from an EMBL/GenBank/DDBJ whole genome shotgun (WGS) entry which is preliminary data.</text>
</comment>
<keyword evidence="3" id="KW-1185">Reference proteome</keyword>
<dbReference type="InterPro" id="IPR016181">
    <property type="entry name" value="Acyl_CoA_acyltransferase"/>
</dbReference>
<dbReference type="PROSITE" id="PS51186">
    <property type="entry name" value="GNAT"/>
    <property type="match status" value="1"/>
</dbReference>
<dbReference type="InterPro" id="IPR000182">
    <property type="entry name" value="GNAT_dom"/>
</dbReference>